<dbReference type="OrthoDB" id="6504307at2759"/>
<dbReference type="GO" id="GO:0004526">
    <property type="term" value="F:ribonuclease P activity"/>
    <property type="evidence" value="ECO:0007669"/>
    <property type="project" value="TreeGrafter"/>
</dbReference>
<protein>
    <recommendedName>
        <fullName evidence="4">Ribosomal protein L7Ae/L30e/S12e/Gadd45 domain-containing protein</fullName>
    </recommendedName>
</protein>
<organism evidence="2 3">
    <name type="scientific">Haemaphysalis longicornis</name>
    <name type="common">Bush tick</name>
    <dbReference type="NCBI Taxonomy" id="44386"/>
    <lineage>
        <taxon>Eukaryota</taxon>
        <taxon>Metazoa</taxon>
        <taxon>Ecdysozoa</taxon>
        <taxon>Arthropoda</taxon>
        <taxon>Chelicerata</taxon>
        <taxon>Arachnida</taxon>
        <taxon>Acari</taxon>
        <taxon>Parasitiformes</taxon>
        <taxon>Ixodida</taxon>
        <taxon>Ixodoidea</taxon>
        <taxon>Ixodidae</taxon>
        <taxon>Haemaphysalinae</taxon>
        <taxon>Haemaphysalis</taxon>
    </lineage>
</organism>
<accession>A0A9J6G2R3</accession>
<dbReference type="Proteomes" id="UP000821853">
    <property type="component" value="Chromosome 3"/>
</dbReference>
<dbReference type="GO" id="GO:0005655">
    <property type="term" value="C:nucleolar ribonuclease P complex"/>
    <property type="evidence" value="ECO:0007669"/>
    <property type="project" value="InterPro"/>
</dbReference>
<sequence>MPKPQKGRKKLLLAAPVSLRWPTVDDDCRSQLLERFRNIIAACESKTTPYWAVGINAATRALEKGQLSALILNSSADPPRLLHGIIRLARGTSTPVLCVSQLQEWMPSLGSLLALGLRRATPASKPVDAFLNAVRQNAPSDPAKGPEDERLVDSDKRLEGKRAGRQQYRNCAGQKHGEHAKQCWLALGLCRRACRSPEARVHRCERNAIRYARYRAPRVRGPGVPEIRLALRKLPCGSRGDIETFAYNEDEWRGARFLFCQSQHQASVL</sequence>
<dbReference type="InterPro" id="IPR042848">
    <property type="entry name" value="Rpp38"/>
</dbReference>
<gene>
    <name evidence="2" type="ORF">HPB48_011627</name>
</gene>
<evidence type="ECO:0008006" key="4">
    <source>
        <dbReference type="Google" id="ProtNLM"/>
    </source>
</evidence>
<evidence type="ECO:0000313" key="3">
    <source>
        <dbReference type="Proteomes" id="UP000821853"/>
    </source>
</evidence>
<dbReference type="AlphaFoldDB" id="A0A9J6G2R3"/>
<feature type="region of interest" description="Disordered" evidence="1">
    <location>
        <begin position="136"/>
        <end position="161"/>
    </location>
</feature>
<reference evidence="2 3" key="1">
    <citation type="journal article" date="2020" name="Cell">
        <title>Large-Scale Comparative Analyses of Tick Genomes Elucidate Their Genetic Diversity and Vector Capacities.</title>
        <authorList>
            <consortium name="Tick Genome and Microbiome Consortium (TIGMIC)"/>
            <person name="Jia N."/>
            <person name="Wang J."/>
            <person name="Shi W."/>
            <person name="Du L."/>
            <person name="Sun Y."/>
            <person name="Zhan W."/>
            <person name="Jiang J.F."/>
            <person name="Wang Q."/>
            <person name="Zhang B."/>
            <person name="Ji P."/>
            <person name="Bell-Sakyi L."/>
            <person name="Cui X.M."/>
            <person name="Yuan T.T."/>
            <person name="Jiang B.G."/>
            <person name="Yang W.F."/>
            <person name="Lam T.T."/>
            <person name="Chang Q.C."/>
            <person name="Ding S.J."/>
            <person name="Wang X.J."/>
            <person name="Zhu J.G."/>
            <person name="Ruan X.D."/>
            <person name="Zhao L."/>
            <person name="Wei J.T."/>
            <person name="Ye R.Z."/>
            <person name="Que T.C."/>
            <person name="Du C.H."/>
            <person name="Zhou Y.H."/>
            <person name="Cheng J.X."/>
            <person name="Dai P.F."/>
            <person name="Guo W.B."/>
            <person name="Han X.H."/>
            <person name="Huang E.J."/>
            <person name="Li L.F."/>
            <person name="Wei W."/>
            <person name="Gao Y.C."/>
            <person name="Liu J.Z."/>
            <person name="Shao H.Z."/>
            <person name="Wang X."/>
            <person name="Wang C.C."/>
            <person name="Yang T.C."/>
            <person name="Huo Q.B."/>
            <person name="Li W."/>
            <person name="Chen H.Y."/>
            <person name="Chen S.E."/>
            <person name="Zhou L.G."/>
            <person name="Ni X.B."/>
            <person name="Tian J.H."/>
            <person name="Sheng Y."/>
            <person name="Liu T."/>
            <person name="Pan Y.S."/>
            <person name="Xia L.Y."/>
            <person name="Li J."/>
            <person name="Zhao F."/>
            <person name="Cao W.C."/>
        </authorList>
    </citation>
    <scope>NUCLEOTIDE SEQUENCE [LARGE SCALE GENOMIC DNA]</scope>
    <source>
        <strain evidence="2">HaeL-2018</strain>
    </source>
</reference>
<dbReference type="PANTHER" id="PTHR46948">
    <property type="entry name" value="RIBONUCLEASE P PROTEIN SUBUNIT P38"/>
    <property type="match status" value="1"/>
</dbReference>
<evidence type="ECO:0000313" key="2">
    <source>
        <dbReference type="EMBL" id="KAH9369786.1"/>
    </source>
</evidence>
<dbReference type="GO" id="GO:0001650">
    <property type="term" value="C:fibrillar center"/>
    <property type="evidence" value="ECO:0007669"/>
    <property type="project" value="TreeGrafter"/>
</dbReference>
<dbReference type="GO" id="GO:0033204">
    <property type="term" value="F:ribonuclease P RNA binding"/>
    <property type="evidence" value="ECO:0007669"/>
    <property type="project" value="TreeGrafter"/>
</dbReference>
<dbReference type="PANTHER" id="PTHR46948:SF1">
    <property type="entry name" value="RIBONUCLEASE P PROTEIN SUBUNIT P38"/>
    <property type="match status" value="1"/>
</dbReference>
<keyword evidence="3" id="KW-1185">Reference proteome</keyword>
<dbReference type="InterPro" id="IPR029064">
    <property type="entry name" value="Ribosomal_eL30-like_sf"/>
</dbReference>
<dbReference type="EMBL" id="JABSTR010000005">
    <property type="protein sequence ID" value="KAH9369786.1"/>
    <property type="molecule type" value="Genomic_DNA"/>
</dbReference>
<dbReference type="VEuPathDB" id="VectorBase:HLOH_050979"/>
<evidence type="ECO:0000256" key="1">
    <source>
        <dbReference type="SAM" id="MobiDB-lite"/>
    </source>
</evidence>
<dbReference type="SUPFAM" id="SSF55315">
    <property type="entry name" value="L30e-like"/>
    <property type="match status" value="1"/>
</dbReference>
<proteinExistence type="predicted"/>
<comment type="caution">
    <text evidence="2">The sequence shown here is derived from an EMBL/GenBank/DDBJ whole genome shotgun (WGS) entry which is preliminary data.</text>
</comment>
<feature type="compositionally biased region" description="Basic and acidic residues" evidence="1">
    <location>
        <begin position="144"/>
        <end position="161"/>
    </location>
</feature>
<dbReference type="GO" id="GO:0000172">
    <property type="term" value="C:ribonuclease MRP complex"/>
    <property type="evidence" value="ECO:0007669"/>
    <property type="project" value="InterPro"/>
</dbReference>
<name>A0A9J6G2R3_HAELO</name>
<dbReference type="GO" id="GO:0001682">
    <property type="term" value="P:tRNA 5'-leader removal"/>
    <property type="evidence" value="ECO:0007669"/>
    <property type="project" value="InterPro"/>
</dbReference>